<protein>
    <recommendedName>
        <fullName evidence="3">Transposase IS204/IS1001/IS1096/IS1165 DDE domain-containing protein</fullName>
    </recommendedName>
</protein>
<evidence type="ECO:0000313" key="1">
    <source>
        <dbReference type="EMBL" id="OMD35648.1"/>
    </source>
</evidence>
<accession>A0A1R0XKQ6</accession>
<proteinExistence type="predicted"/>
<sequence length="73" mass="8123">MHHYVDHAIAVQDLYHVTAISTDETSAKRGHDYITIFMDPEQRNVIHVAKSKDAATWDACKGYLEAHGGGAEK</sequence>
<organism evidence="1 2">
    <name type="scientific">Paenibacillus odorifer</name>
    <dbReference type="NCBI Taxonomy" id="189426"/>
    <lineage>
        <taxon>Bacteria</taxon>
        <taxon>Bacillati</taxon>
        <taxon>Bacillota</taxon>
        <taxon>Bacilli</taxon>
        <taxon>Bacillales</taxon>
        <taxon>Paenibacillaceae</taxon>
        <taxon>Paenibacillus</taxon>
    </lineage>
</organism>
<dbReference type="EMBL" id="MPTC01000037">
    <property type="protein sequence ID" value="OMD35648.1"/>
    <property type="molecule type" value="Genomic_DNA"/>
</dbReference>
<evidence type="ECO:0000313" key="2">
    <source>
        <dbReference type="Proteomes" id="UP000187439"/>
    </source>
</evidence>
<comment type="caution">
    <text evidence="1">The sequence shown here is derived from an EMBL/GenBank/DDBJ whole genome shotgun (WGS) entry which is preliminary data.</text>
</comment>
<evidence type="ECO:0008006" key="3">
    <source>
        <dbReference type="Google" id="ProtNLM"/>
    </source>
</evidence>
<dbReference type="AlphaFoldDB" id="A0A1R0XKQ6"/>
<name>A0A1R0XKQ6_9BACL</name>
<reference evidence="1 2" key="1">
    <citation type="submission" date="2016-10" db="EMBL/GenBank/DDBJ databases">
        <title>Paenibacillus species isolates.</title>
        <authorList>
            <person name="Beno S.M."/>
        </authorList>
    </citation>
    <scope>NUCLEOTIDE SEQUENCE [LARGE SCALE GENOMIC DNA]</scope>
    <source>
        <strain evidence="1 2">FSL H7-0710</strain>
    </source>
</reference>
<dbReference type="Proteomes" id="UP000187439">
    <property type="component" value="Unassembled WGS sequence"/>
</dbReference>
<gene>
    <name evidence="1" type="ORF">BSK52_26475</name>
</gene>